<name>A0A644ZM93_9ZZZZ</name>
<evidence type="ECO:0000256" key="1">
    <source>
        <dbReference type="ARBA" id="ARBA00022723"/>
    </source>
</evidence>
<reference evidence="3" key="1">
    <citation type="submission" date="2019-08" db="EMBL/GenBank/DDBJ databases">
        <authorList>
            <person name="Kucharzyk K."/>
            <person name="Murdoch R.W."/>
            <person name="Higgins S."/>
            <person name="Loffler F."/>
        </authorList>
    </citation>
    <scope>NUCLEOTIDE SEQUENCE</scope>
</reference>
<accession>A0A644ZM93</accession>
<dbReference type="PROSITE" id="PS51819">
    <property type="entry name" value="VOC"/>
    <property type="match status" value="1"/>
</dbReference>
<sequence length="129" mass="14488">MPTLPELVLGLQHIGIPTRSIEKTIDFYRSLGFIVIHAPEHEHKKVAFLKLADVVIEAYENDETAGRTGAIDHIALNVRDIQAAYVQVRSLGYQELENGIQTLPFFSKGVSYFTIQGPNAEKVEFSQYL</sequence>
<evidence type="ECO:0000259" key="2">
    <source>
        <dbReference type="PROSITE" id="PS51819"/>
    </source>
</evidence>
<dbReference type="PANTHER" id="PTHR43048:SF3">
    <property type="entry name" value="METHYLMALONYL-COA EPIMERASE, MITOCHONDRIAL"/>
    <property type="match status" value="1"/>
</dbReference>
<dbReference type="GO" id="GO:0004493">
    <property type="term" value="F:methylmalonyl-CoA epimerase activity"/>
    <property type="evidence" value="ECO:0007669"/>
    <property type="project" value="TreeGrafter"/>
</dbReference>
<organism evidence="3">
    <name type="scientific">bioreactor metagenome</name>
    <dbReference type="NCBI Taxonomy" id="1076179"/>
    <lineage>
        <taxon>unclassified sequences</taxon>
        <taxon>metagenomes</taxon>
        <taxon>ecological metagenomes</taxon>
    </lineage>
</organism>
<comment type="caution">
    <text evidence="3">The sequence shown here is derived from an EMBL/GenBank/DDBJ whole genome shotgun (WGS) entry which is preliminary data.</text>
</comment>
<dbReference type="InterPro" id="IPR051785">
    <property type="entry name" value="MMCE/EMCE_epimerase"/>
</dbReference>
<evidence type="ECO:0000313" key="3">
    <source>
        <dbReference type="EMBL" id="MPM42025.1"/>
    </source>
</evidence>
<dbReference type="InterPro" id="IPR029068">
    <property type="entry name" value="Glyas_Bleomycin-R_OHBP_Dase"/>
</dbReference>
<dbReference type="EMBL" id="VSSQ01009577">
    <property type="protein sequence ID" value="MPM42025.1"/>
    <property type="molecule type" value="Genomic_DNA"/>
</dbReference>
<dbReference type="InterPro" id="IPR004360">
    <property type="entry name" value="Glyas_Fos-R_dOase_dom"/>
</dbReference>
<dbReference type="PANTHER" id="PTHR43048">
    <property type="entry name" value="METHYLMALONYL-COA EPIMERASE"/>
    <property type="match status" value="1"/>
</dbReference>
<feature type="domain" description="VOC" evidence="2">
    <location>
        <begin position="10"/>
        <end position="128"/>
    </location>
</feature>
<dbReference type="SUPFAM" id="SSF54593">
    <property type="entry name" value="Glyoxalase/Bleomycin resistance protein/Dihydroxybiphenyl dioxygenase"/>
    <property type="match status" value="1"/>
</dbReference>
<gene>
    <name evidence="3" type="ORF">SDC9_88687</name>
</gene>
<keyword evidence="1" id="KW-0479">Metal-binding</keyword>
<dbReference type="Pfam" id="PF00903">
    <property type="entry name" value="Glyoxalase"/>
    <property type="match status" value="1"/>
</dbReference>
<dbReference type="AlphaFoldDB" id="A0A644ZM93"/>
<proteinExistence type="predicted"/>
<dbReference type="Gene3D" id="3.10.180.10">
    <property type="entry name" value="2,3-Dihydroxybiphenyl 1,2-Dioxygenase, domain 1"/>
    <property type="match status" value="1"/>
</dbReference>
<protein>
    <recommendedName>
        <fullName evidence="2">VOC domain-containing protein</fullName>
    </recommendedName>
</protein>
<dbReference type="InterPro" id="IPR037523">
    <property type="entry name" value="VOC_core"/>
</dbReference>
<dbReference type="GO" id="GO:0046872">
    <property type="term" value="F:metal ion binding"/>
    <property type="evidence" value="ECO:0007669"/>
    <property type="project" value="UniProtKB-KW"/>
</dbReference>
<dbReference type="GO" id="GO:0046491">
    <property type="term" value="P:L-methylmalonyl-CoA metabolic process"/>
    <property type="evidence" value="ECO:0007669"/>
    <property type="project" value="TreeGrafter"/>
</dbReference>